<sequence length="544" mass="61722">MRINKKILLVTILLVAAVLRIYKLGANPPHLTPDEAALGYNAYSILKTGRDEYDELLPIVFKSFGDYKPGLYVYLTVPSVAVFGLTEFAVRLPSALMGVLAVYLLYLIIKKLFHSLEIIASLMLAISPWHIHFSRGAWEINLSLTLALAGIYMFLLSLKNQKYLIWSAGLFGLTLLTYQGAKLSTAIVILILLALHLKKVLKFKRKVLFAAGLLGLTIALPVILTLFSGRAGRLKVFSVFSYRRPAEYLQTQLQQGGEKVGEVSYYLFHSETLSIARGILGRYFNHFSGRFLFFEGDWQNPRHSVPNHGVLLLADLVFLPFGIFYLIKNWKVKESKFIFLWLLLAPLPAALSRDQVHAVRAYNMVIPFVVISALGVVTIAKRLRVTGCALVIFLIAGSLIYYLDSYFVHQPKHNSQYWEYGYKQAVEVAVANKDRYTKVHFRQSFAQPYIYYLFFTKYPPADYQKQAHLIESEYGDVGRVEQIDNIYFLPIDWTLNRGDSGTLFVADPVRIPPQDSNSEIEFEIVSEVKYLDGKSISQRVVGVK</sequence>
<evidence type="ECO:0000313" key="10">
    <source>
        <dbReference type="EMBL" id="OGM69936.1"/>
    </source>
</evidence>
<keyword evidence="5 8" id="KW-0812">Transmembrane</keyword>
<reference evidence="10 11" key="1">
    <citation type="journal article" date="2016" name="Nat. Commun.">
        <title>Thousands of microbial genomes shed light on interconnected biogeochemical processes in an aquifer system.</title>
        <authorList>
            <person name="Anantharaman K."/>
            <person name="Brown C.T."/>
            <person name="Hug L.A."/>
            <person name="Sharon I."/>
            <person name="Castelle C.J."/>
            <person name="Probst A.J."/>
            <person name="Thomas B.C."/>
            <person name="Singh A."/>
            <person name="Wilkins M.J."/>
            <person name="Karaoz U."/>
            <person name="Brodie E.L."/>
            <person name="Williams K.H."/>
            <person name="Hubbard S.S."/>
            <person name="Banfield J.F."/>
        </authorList>
    </citation>
    <scope>NUCLEOTIDE SEQUENCE [LARGE SCALE GENOMIC DNA]</scope>
</reference>
<dbReference type="PANTHER" id="PTHR33908">
    <property type="entry name" value="MANNOSYLTRANSFERASE YKCB-RELATED"/>
    <property type="match status" value="1"/>
</dbReference>
<dbReference type="GO" id="GO:0009103">
    <property type="term" value="P:lipopolysaccharide biosynthetic process"/>
    <property type="evidence" value="ECO:0007669"/>
    <property type="project" value="UniProtKB-ARBA"/>
</dbReference>
<keyword evidence="3" id="KW-0328">Glycosyltransferase</keyword>
<feature type="transmembrane region" description="Helical" evidence="8">
    <location>
        <begin position="207"/>
        <end position="227"/>
    </location>
</feature>
<organism evidence="10 11">
    <name type="scientific">Candidatus Woesebacteria bacterium RIFCSPLOWO2_01_FULL_44_14</name>
    <dbReference type="NCBI Taxonomy" id="1802525"/>
    <lineage>
        <taxon>Bacteria</taxon>
        <taxon>Candidatus Woeseibacteriota</taxon>
    </lineage>
</organism>
<evidence type="ECO:0000256" key="6">
    <source>
        <dbReference type="ARBA" id="ARBA00022989"/>
    </source>
</evidence>
<dbReference type="InterPro" id="IPR050297">
    <property type="entry name" value="LipidA_mod_glycosyltrf_83"/>
</dbReference>
<feature type="transmembrane region" description="Helical" evidence="8">
    <location>
        <begin position="164"/>
        <end position="195"/>
    </location>
</feature>
<dbReference type="Proteomes" id="UP000178429">
    <property type="component" value="Unassembled WGS sequence"/>
</dbReference>
<evidence type="ECO:0000313" key="11">
    <source>
        <dbReference type="Proteomes" id="UP000178429"/>
    </source>
</evidence>
<dbReference type="GO" id="GO:0016763">
    <property type="term" value="F:pentosyltransferase activity"/>
    <property type="evidence" value="ECO:0007669"/>
    <property type="project" value="TreeGrafter"/>
</dbReference>
<feature type="transmembrane region" description="Helical" evidence="8">
    <location>
        <begin position="140"/>
        <end position="158"/>
    </location>
</feature>
<dbReference type="AlphaFoldDB" id="A0A1F8C0S9"/>
<evidence type="ECO:0000256" key="4">
    <source>
        <dbReference type="ARBA" id="ARBA00022679"/>
    </source>
</evidence>
<accession>A0A1F8C0S9</accession>
<name>A0A1F8C0S9_9BACT</name>
<evidence type="ECO:0000256" key="1">
    <source>
        <dbReference type="ARBA" id="ARBA00004651"/>
    </source>
</evidence>
<keyword evidence="2" id="KW-1003">Cell membrane</keyword>
<evidence type="ECO:0000256" key="7">
    <source>
        <dbReference type="ARBA" id="ARBA00023136"/>
    </source>
</evidence>
<comment type="subcellular location">
    <subcellularLocation>
        <location evidence="1">Cell membrane</location>
        <topology evidence="1">Multi-pass membrane protein</topology>
    </subcellularLocation>
</comment>
<keyword evidence="7 8" id="KW-0472">Membrane</keyword>
<evidence type="ECO:0000256" key="8">
    <source>
        <dbReference type="SAM" id="Phobius"/>
    </source>
</evidence>
<keyword evidence="6 8" id="KW-1133">Transmembrane helix</keyword>
<feature type="transmembrane region" description="Helical" evidence="8">
    <location>
        <begin position="362"/>
        <end position="380"/>
    </location>
</feature>
<comment type="caution">
    <text evidence="10">The sequence shown here is derived from an EMBL/GenBank/DDBJ whole genome shotgun (WGS) entry which is preliminary data.</text>
</comment>
<evidence type="ECO:0000256" key="3">
    <source>
        <dbReference type="ARBA" id="ARBA00022676"/>
    </source>
</evidence>
<dbReference type="GO" id="GO:0010041">
    <property type="term" value="P:response to iron(III) ion"/>
    <property type="evidence" value="ECO:0007669"/>
    <property type="project" value="TreeGrafter"/>
</dbReference>
<gene>
    <name evidence="10" type="ORF">A2975_04990</name>
</gene>
<dbReference type="GO" id="GO:0005886">
    <property type="term" value="C:plasma membrane"/>
    <property type="evidence" value="ECO:0007669"/>
    <property type="project" value="UniProtKB-SubCell"/>
</dbReference>
<protein>
    <recommendedName>
        <fullName evidence="9">Glycosyltransferase RgtA/B/C/D-like domain-containing protein</fullName>
    </recommendedName>
</protein>
<feature type="domain" description="Glycosyltransferase RgtA/B/C/D-like" evidence="9">
    <location>
        <begin position="69"/>
        <end position="223"/>
    </location>
</feature>
<evidence type="ECO:0000256" key="5">
    <source>
        <dbReference type="ARBA" id="ARBA00022692"/>
    </source>
</evidence>
<dbReference type="PANTHER" id="PTHR33908:SF3">
    <property type="entry name" value="UNDECAPRENYL PHOSPHATE-ALPHA-4-AMINO-4-DEOXY-L-ARABINOSE ARABINOSYL TRANSFERASE"/>
    <property type="match status" value="1"/>
</dbReference>
<dbReference type="STRING" id="1802525.A2975_04990"/>
<feature type="transmembrane region" description="Helical" evidence="8">
    <location>
        <begin position="387"/>
        <end position="403"/>
    </location>
</feature>
<evidence type="ECO:0000259" key="9">
    <source>
        <dbReference type="Pfam" id="PF13231"/>
    </source>
</evidence>
<evidence type="ECO:0000256" key="2">
    <source>
        <dbReference type="ARBA" id="ARBA00022475"/>
    </source>
</evidence>
<keyword evidence="4" id="KW-0808">Transferase</keyword>
<dbReference type="EMBL" id="MGHL01000007">
    <property type="protein sequence ID" value="OGM69936.1"/>
    <property type="molecule type" value="Genomic_DNA"/>
</dbReference>
<proteinExistence type="predicted"/>
<feature type="transmembrane region" description="Helical" evidence="8">
    <location>
        <begin position="308"/>
        <end position="327"/>
    </location>
</feature>
<dbReference type="Pfam" id="PF13231">
    <property type="entry name" value="PMT_2"/>
    <property type="match status" value="1"/>
</dbReference>
<dbReference type="InterPro" id="IPR038731">
    <property type="entry name" value="RgtA/B/C-like"/>
</dbReference>
<feature type="transmembrane region" description="Helical" evidence="8">
    <location>
        <begin position="339"/>
        <end position="356"/>
    </location>
</feature>